<dbReference type="AlphaFoldDB" id="A0A1E8PTG3"/>
<dbReference type="PANTHER" id="PTHR43236:SF1">
    <property type="entry name" value="BLL7220 PROTEIN"/>
    <property type="match status" value="1"/>
</dbReference>
<protein>
    <submittedName>
        <fullName evidence="2">XRE family transcriptional regulator</fullName>
    </submittedName>
</protein>
<name>A0A1E8PTG3_9BURK</name>
<evidence type="ECO:0000259" key="1">
    <source>
        <dbReference type="Pfam" id="PF06114"/>
    </source>
</evidence>
<proteinExistence type="predicted"/>
<evidence type="ECO:0000313" key="2">
    <source>
        <dbReference type="EMBL" id="OFJ49535.1"/>
    </source>
</evidence>
<evidence type="ECO:0000313" key="3">
    <source>
        <dbReference type="Proteomes" id="UP000092634"/>
    </source>
</evidence>
<feature type="domain" description="IrrE N-terminal-like" evidence="1">
    <location>
        <begin position="105"/>
        <end position="218"/>
    </location>
</feature>
<dbReference type="Pfam" id="PF06114">
    <property type="entry name" value="Peptidase_M78"/>
    <property type="match status" value="1"/>
</dbReference>
<dbReference type="InterPro" id="IPR010359">
    <property type="entry name" value="IrrE_HExxH"/>
</dbReference>
<dbReference type="Proteomes" id="UP000092634">
    <property type="component" value="Unassembled WGS sequence"/>
</dbReference>
<organism evidence="2 3">
    <name type="scientific">Janthinobacterium lividum</name>
    <dbReference type="NCBI Taxonomy" id="29581"/>
    <lineage>
        <taxon>Bacteria</taxon>
        <taxon>Pseudomonadati</taxon>
        <taxon>Pseudomonadota</taxon>
        <taxon>Betaproteobacteria</taxon>
        <taxon>Burkholderiales</taxon>
        <taxon>Oxalobacteraceae</taxon>
        <taxon>Janthinobacterium</taxon>
    </lineage>
</organism>
<dbReference type="EMBL" id="MAQB02000001">
    <property type="protein sequence ID" value="OFJ49535.1"/>
    <property type="molecule type" value="Genomic_DNA"/>
</dbReference>
<comment type="caution">
    <text evidence="2">The sequence shown here is derived from an EMBL/GenBank/DDBJ whole genome shotgun (WGS) entry which is preliminary data.</text>
</comment>
<accession>A0A1E8PTG3</accession>
<reference evidence="2 3" key="1">
    <citation type="submission" date="2016-10" db="EMBL/GenBank/DDBJ databases">
        <title>Updated version of Genome Assembly of Janthinobacterium lividum ERGS5:01.</title>
        <authorList>
            <person name="Kumar R."/>
            <person name="Acharya V."/>
            <person name="Singh D."/>
        </authorList>
    </citation>
    <scope>NUCLEOTIDE SEQUENCE [LARGE SCALE GENOMIC DNA]</scope>
    <source>
        <strain evidence="2 3">ERGS5:01</strain>
    </source>
</reference>
<dbReference type="InterPro" id="IPR052345">
    <property type="entry name" value="Rad_response_metalloprotease"/>
</dbReference>
<dbReference type="Gene3D" id="1.10.10.2910">
    <property type="match status" value="1"/>
</dbReference>
<sequence>MRSLAQLLKFPETFFFQDEAVEELEADAVSFRAMTKMSATLRNVALGAGAIAVQLNEWIEKRFNLPSPDLPELGRHSSPEAAAEALRSHWSLGEQSVKNLVHLLEAKGIRVFSLAIDAKEVDAFSMWWNGTPFVFLNTLKTAEHSRFDAAHELGHLVMHRHGQPHGLEAEKEANAFASAFLMPAKSVLATGLRFPTLETLIRVKKHWAVSVAALNYRLRSVGLTTEWINRNLCIQIAQAGYRTSEPQSVPRETSQLLEKVFDVLRDEGVGRADIARDLHVTTYEIDELTYGLLKVGAVPDKKILCCRLRLRQRRFGRS</sequence>
<gene>
    <name evidence="2" type="ORF">BA896_012260</name>
</gene>
<dbReference type="PANTHER" id="PTHR43236">
    <property type="entry name" value="ANTITOXIN HIGA1"/>
    <property type="match status" value="1"/>
</dbReference>